<evidence type="ECO:0000256" key="3">
    <source>
        <dbReference type="ARBA" id="ARBA00022692"/>
    </source>
</evidence>
<dbReference type="Proteomes" id="UP000284660">
    <property type="component" value="Unassembled WGS sequence"/>
</dbReference>
<dbReference type="PANTHER" id="PTHR30572:SF18">
    <property type="entry name" value="ABC-TYPE MACROLIDE FAMILY EXPORT SYSTEM PERMEASE COMPONENT 2"/>
    <property type="match status" value="1"/>
</dbReference>
<feature type="transmembrane region" description="Helical" evidence="6">
    <location>
        <begin position="20"/>
        <end position="42"/>
    </location>
</feature>
<feature type="transmembrane region" description="Helical" evidence="6">
    <location>
        <begin position="331"/>
        <end position="352"/>
    </location>
</feature>
<dbReference type="GO" id="GO:0005886">
    <property type="term" value="C:plasma membrane"/>
    <property type="evidence" value="ECO:0007669"/>
    <property type="project" value="UniProtKB-SubCell"/>
</dbReference>
<feature type="transmembrane region" description="Helical" evidence="6">
    <location>
        <begin position="713"/>
        <end position="732"/>
    </location>
</feature>
<feature type="transmembrane region" description="Helical" evidence="6">
    <location>
        <begin position="744"/>
        <end position="765"/>
    </location>
</feature>
<keyword evidence="5 6" id="KW-0472">Membrane</keyword>
<evidence type="ECO:0000259" key="8">
    <source>
        <dbReference type="Pfam" id="PF12704"/>
    </source>
</evidence>
<reference evidence="10 13" key="2">
    <citation type="journal article" date="2019" name="Nat. Med.">
        <title>A library of human gut bacterial isolates paired with longitudinal multiomics data enables mechanistic microbiome research.</title>
        <authorList>
            <person name="Poyet M."/>
            <person name="Groussin M."/>
            <person name="Gibbons S.M."/>
            <person name="Avila-Pacheco J."/>
            <person name="Jiang X."/>
            <person name="Kearney S.M."/>
            <person name="Perrotta A.R."/>
            <person name="Berdy B."/>
            <person name="Zhao S."/>
            <person name="Lieberman T.D."/>
            <person name="Swanson P.K."/>
            <person name="Smith M."/>
            <person name="Roesemann S."/>
            <person name="Alexander J.E."/>
            <person name="Rich S.A."/>
            <person name="Livny J."/>
            <person name="Vlamakis H."/>
            <person name="Clish C."/>
            <person name="Bullock K."/>
            <person name="Deik A."/>
            <person name="Scott J."/>
            <person name="Pierce K.A."/>
            <person name="Xavier R.J."/>
            <person name="Alm E.J."/>
        </authorList>
    </citation>
    <scope>NUCLEOTIDE SEQUENCE [LARGE SCALE GENOMIC DNA]</scope>
    <source>
        <strain evidence="10 13">BIOML-A20</strain>
    </source>
</reference>
<evidence type="ECO:0000256" key="5">
    <source>
        <dbReference type="ARBA" id="ARBA00023136"/>
    </source>
</evidence>
<feature type="transmembrane region" description="Helical" evidence="6">
    <location>
        <begin position="283"/>
        <end position="310"/>
    </location>
</feature>
<keyword evidence="2" id="KW-1003">Cell membrane</keyword>
<evidence type="ECO:0000256" key="4">
    <source>
        <dbReference type="ARBA" id="ARBA00022989"/>
    </source>
</evidence>
<evidence type="ECO:0000256" key="1">
    <source>
        <dbReference type="ARBA" id="ARBA00004651"/>
    </source>
</evidence>
<evidence type="ECO:0000313" key="12">
    <source>
        <dbReference type="Proteomes" id="UP000284660"/>
    </source>
</evidence>
<reference evidence="9" key="3">
    <citation type="submission" date="2023-01" db="EMBL/GenBank/DDBJ databases">
        <title>Human gut microbiome strain richness.</title>
        <authorList>
            <person name="Chen-Liaw A."/>
        </authorList>
    </citation>
    <scope>NUCLEOTIDE SEQUENCE</scope>
    <source>
        <strain evidence="9">RTP21484st1_E5_RTP21484_190118</strain>
    </source>
</reference>
<evidence type="ECO:0000313" key="10">
    <source>
        <dbReference type="EMBL" id="MSB73814.1"/>
    </source>
</evidence>
<sequence>MKTIIRNFINVLTRFKVATILNVAGLAVAFAAFIVILIQVNFEWMFDRCHPTSDRIYRVELTPAVGLNTILSRGLVEAVIQSSPHIEAGTLLTPSFGEIYLTTEKKDGERLGFEETITTCHPTLPSIFQFPLIEGDLNCLDEPEKVMIPESLAMRLFGKGVSAVGKSLHAEQAVWTKSQTLFTIGAVYKDFPDNTQLKNVIYTSIDPDYEINNFDASNWICYLLLDQSSSAGGVMDSFNRHFDFSKIGRPEVRVQLVPLTDIYYLDEPNNYSMSRKGNLEVTVLLLGLAILIIFVAAINFTNFSTALTPLRVRSINTQKVLGSSYRILRGSLLIEAVLISLIAWLIGLWIVWGLDRTVALPFLEADLDFSVNIPVIVVSGLIAMLTGIIAGLYPSYYVTSFPPALVLKGSFGLSPVGRKLRMVLIGFQFVVSILLIILSCFMGIQSHYIRNFSLGFDKDAIAIVELNPTLYDKHHTTYVDRLKGYPGIEDVAFSTAKVGAGDNYSYNTVTYKDQEFTYFNIRVSSNFFQVMGISVAEGREFSKADEGSENVVYIFNRAAHIGANMKEGDNFHDGRIIGFTDHVKFTSLRDGENNIAFSCMSSKKTMPVSYIRLKAGTDMFAAVDYIRETLKGLDSAYPFDVEFYDEIFDNLYHKEDALRDMITVFGLLAIILSLVGVFGLVVFDTQYRRKEIGIRKVHGATVGEILRMFNKSYVRIVIVCFVIAAPVAWLGVEKWLENFAYKTPVYGWVFLLALVVVCFITLLTVSFQCWRAANANPVDSIKTE</sequence>
<evidence type="ECO:0000313" key="13">
    <source>
        <dbReference type="Proteomes" id="UP000441609"/>
    </source>
</evidence>
<accession>A0A395YW38</accession>
<dbReference type="RefSeq" id="WP_005858029.1">
    <property type="nucleotide sequence ID" value="NZ_BQOC01000001.1"/>
</dbReference>
<dbReference type="InterPro" id="IPR050250">
    <property type="entry name" value="Macrolide_Exporter_MacB"/>
</dbReference>
<keyword evidence="3 6" id="KW-0812">Transmembrane</keyword>
<keyword evidence="4 6" id="KW-1133">Transmembrane helix</keyword>
<evidence type="ECO:0000313" key="11">
    <source>
        <dbReference type="EMBL" id="RHD73437.1"/>
    </source>
</evidence>
<dbReference type="Pfam" id="PF02687">
    <property type="entry name" value="FtsX"/>
    <property type="match status" value="2"/>
</dbReference>
<comment type="subcellular location">
    <subcellularLocation>
        <location evidence="1">Cell membrane</location>
        <topology evidence="1">Multi-pass membrane protein</topology>
    </subcellularLocation>
</comment>
<gene>
    <name evidence="11" type="ORF">DW782_13575</name>
    <name evidence="10" type="ORF">GKD70_11070</name>
    <name evidence="9" type="ORF">PN599_12150</name>
</gene>
<dbReference type="Pfam" id="PF12704">
    <property type="entry name" value="MacB_PCD"/>
    <property type="match status" value="1"/>
</dbReference>
<dbReference type="EMBL" id="WKMO01000009">
    <property type="protein sequence ID" value="MSB73814.1"/>
    <property type="molecule type" value="Genomic_DNA"/>
</dbReference>
<comment type="caution">
    <text evidence="11">The sequence shown here is derived from an EMBL/GenBank/DDBJ whole genome shotgun (WGS) entry which is preliminary data.</text>
</comment>
<dbReference type="EMBL" id="JAQMPJ010000010">
    <property type="protein sequence ID" value="MDB9005754.1"/>
    <property type="molecule type" value="Genomic_DNA"/>
</dbReference>
<evidence type="ECO:0000256" key="2">
    <source>
        <dbReference type="ARBA" id="ARBA00022475"/>
    </source>
</evidence>
<evidence type="ECO:0000313" key="9">
    <source>
        <dbReference type="EMBL" id="MDB9005754.1"/>
    </source>
</evidence>
<dbReference type="InterPro" id="IPR025857">
    <property type="entry name" value="MacB_PCD"/>
</dbReference>
<dbReference type="PANTHER" id="PTHR30572">
    <property type="entry name" value="MEMBRANE COMPONENT OF TRANSPORTER-RELATED"/>
    <property type="match status" value="1"/>
</dbReference>
<evidence type="ECO:0000259" key="7">
    <source>
        <dbReference type="Pfam" id="PF02687"/>
    </source>
</evidence>
<reference evidence="11 12" key="1">
    <citation type="submission" date="2018-08" db="EMBL/GenBank/DDBJ databases">
        <title>A genome reference for cultivated species of the human gut microbiota.</title>
        <authorList>
            <person name="Zou Y."/>
            <person name="Xue W."/>
            <person name="Luo G."/>
        </authorList>
    </citation>
    <scope>NUCLEOTIDE SEQUENCE [LARGE SCALE GENOMIC DNA]</scope>
    <source>
        <strain evidence="11 12">AM30-4</strain>
    </source>
</reference>
<feature type="domain" description="MacB-like periplasmic core" evidence="8">
    <location>
        <begin position="19"/>
        <end position="205"/>
    </location>
</feature>
<feature type="transmembrane region" description="Helical" evidence="6">
    <location>
        <begin position="661"/>
        <end position="683"/>
    </location>
</feature>
<protein>
    <submittedName>
        <fullName evidence="11">ABC transporter permease</fullName>
    </submittedName>
    <submittedName>
        <fullName evidence="10">FtsX-like permease family protein</fullName>
    </submittedName>
</protein>
<dbReference type="GO" id="GO:0022857">
    <property type="term" value="F:transmembrane transporter activity"/>
    <property type="evidence" value="ECO:0007669"/>
    <property type="project" value="TreeGrafter"/>
</dbReference>
<dbReference type="InterPro" id="IPR003838">
    <property type="entry name" value="ABC3_permease_C"/>
</dbReference>
<feature type="transmembrane region" description="Helical" evidence="6">
    <location>
        <begin position="420"/>
        <end position="444"/>
    </location>
</feature>
<dbReference type="EMBL" id="QSJN01000008">
    <property type="protein sequence ID" value="RHD73437.1"/>
    <property type="molecule type" value="Genomic_DNA"/>
</dbReference>
<name>A0A395YW38_PARDI</name>
<organism evidence="11 12">
    <name type="scientific">Parabacteroides distasonis</name>
    <dbReference type="NCBI Taxonomy" id="823"/>
    <lineage>
        <taxon>Bacteria</taxon>
        <taxon>Pseudomonadati</taxon>
        <taxon>Bacteroidota</taxon>
        <taxon>Bacteroidia</taxon>
        <taxon>Bacteroidales</taxon>
        <taxon>Tannerellaceae</taxon>
        <taxon>Parabacteroides</taxon>
    </lineage>
</organism>
<proteinExistence type="predicted"/>
<dbReference type="Proteomes" id="UP001210126">
    <property type="component" value="Unassembled WGS sequence"/>
</dbReference>
<dbReference type="OrthoDB" id="973461at2"/>
<feature type="domain" description="ABC3 transporter permease C-terminal" evidence="7">
    <location>
        <begin position="288"/>
        <end position="403"/>
    </location>
</feature>
<evidence type="ECO:0000256" key="6">
    <source>
        <dbReference type="SAM" id="Phobius"/>
    </source>
</evidence>
<feature type="domain" description="ABC3 transporter permease C-terminal" evidence="7">
    <location>
        <begin position="664"/>
        <end position="777"/>
    </location>
</feature>
<feature type="transmembrane region" description="Helical" evidence="6">
    <location>
        <begin position="372"/>
        <end position="399"/>
    </location>
</feature>
<dbReference type="Proteomes" id="UP000441609">
    <property type="component" value="Unassembled WGS sequence"/>
</dbReference>
<dbReference type="AlphaFoldDB" id="A0A395YW38"/>